<dbReference type="RefSeq" id="WP_148064015.1">
    <property type="nucleotide sequence ID" value="NZ_VRYZ01000003.1"/>
</dbReference>
<dbReference type="Pfam" id="PF12833">
    <property type="entry name" value="HTH_18"/>
    <property type="match status" value="1"/>
</dbReference>
<dbReference type="GO" id="GO:0003700">
    <property type="term" value="F:DNA-binding transcription factor activity"/>
    <property type="evidence" value="ECO:0007669"/>
    <property type="project" value="InterPro"/>
</dbReference>
<dbReference type="PANTHER" id="PTHR43280:SF30">
    <property type="entry name" value="MMSAB OPERON REGULATORY PROTEIN"/>
    <property type="match status" value="1"/>
</dbReference>
<dbReference type="GO" id="GO:0043565">
    <property type="term" value="F:sequence-specific DNA binding"/>
    <property type="evidence" value="ECO:0007669"/>
    <property type="project" value="InterPro"/>
</dbReference>
<feature type="domain" description="HTH araC/xylS-type" evidence="5">
    <location>
        <begin position="192"/>
        <end position="290"/>
    </location>
</feature>
<dbReference type="Gene3D" id="1.10.10.60">
    <property type="entry name" value="Homeodomain-like"/>
    <property type="match status" value="2"/>
</dbReference>
<keyword evidence="3" id="KW-0010">Activator</keyword>
<evidence type="ECO:0000256" key="2">
    <source>
        <dbReference type="ARBA" id="ARBA00023125"/>
    </source>
</evidence>
<dbReference type="EMBL" id="VRYZ01000003">
    <property type="protein sequence ID" value="TXS92643.1"/>
    <property type="molecule type" value="Genomic_DNA"/>
</dbReference>
<keyword evidence="1" id="KW-0805">Transcription regulation</keyword>
<dbReference type="PRINTS" id="PR00032">
    <property type="entry name" value="HTHARAC"/>
</dbReference>
<evidence type="ECO:0000313" key="7">
    <source>
        <dbReference type="Proteomes" id="UP000321933"/>
    </source>
</evidence>
<comment type="caution">
    <text evidence="6">The sequence shown here is derived from an EMBL/GenBank/DDBJ whole genome shotgun (WGS) entry which is preliminary data.</text>
</comment>
<dbReference type="Gene3D" id="2.60.120.10">
    <property type="entry name" value="Jelly Rolls"/>
    <property type="match status" value="1"/>
</dbReference>
<dbReference type="InterPro" id="IPR020449">
    <property type="entry name" value="Tscrpt_reg_AraC-type_HTH"/>
</dbReference>
<keyword evidence="4" id="KW-0804">Transcription</keyword>
<evidence type="ECO:0000256" key="1">
    <source>
        <dbReference type="ARBA" id="ARBA00023015"/>
    </source>
</evidence>
<dbReference type="InterPro" id="IPR003313">
    <property type="entry name" value="AraC-bd"/>
</dbReference>
<dbReference type="InterPro" id="IPR014710">
    <property type="entry name" value="RmlC-like_jellyroll"/>
</dbReference>
<organism evidence="6 7">
    <name type="scientific">Parahaliea aestuarii</name>
    <dbReference type="NCBI Taxonomy" id="1852021"/>
    <lineage>
        <taxon>Bacteria</taxon>
        <taxon>Pseudomonadati</taxon>
        <taxon>Pseudomonadota</taxon>
        <taxon>Gammaproteobacteria</taxon>
        <taxon>Cellvibrionales</taxon>
        <taxon>Halieaceae</taxon>
        <taxon>Parahaliea</taxon>
    </lineage>
</organism>
<evidence type="ECO:0000313" key="6">
    <source>
        <dbReference type="EMBL" id="TXS92643.1"/>
    </source>
</evidence>
<protein>
    <submittedName>
        <fullName evidence="6">AraC family transcriptional regulator</fullName>
    </submittedName>
</protein>
<dbReference type="SUPFAM" id="SSF51215">
    <property type="entry name" value="Regulatory protein AraC"/>
    <property type="match status" value="1"/>
</dbReference>
<dbReference type="PROSITE" id="PS00041">
    <property type="entry name" value="HTH_ARAC_FAMILY_1"/>
    <property type="match status" value="1"/>
</dbReference>
<dbReference type="OrthoDB" id="9803764at2"/>
<dbReference type="Proteomes" id="UP000321933">
    <property type="component" value="Unassembled WGS sequence"/>
</dbReference>
<keyword evidence="2" id="KW-0238">DNA-binding</keyword>
<reference evidence="6 7" key="1">
    <citation type="submission" date="2019-08" db="EMBL/GenBank/DDBJ databases">
        <title>Parahaliea maris sp. nov., isolated from the surface seawater.</title>
        <authorList>
            <person name="Liu Y."/>
        </authorList>
    </citation>
    <scope>NUCLEOTIDE SEQUENCE [LARGE SCALE GENOMIC DNA]</scope>
    <source>
        <strain evidence="6 7">S2-26</strain>
    </source>
</reference>
<accession>A0A5C8ZVT9</accession>
<gene>
    <name evidence="6" type="ORF">FVW59_09550</name>
</gene>
<dbReference type="AlphaFoldDB" id="A0A5C8ZVT9"/>
<proteinExistence type="predicted"/>
<dbReference type="SUPFAM" id="SSF46689">
    <property type="entry name" value="Homeodomain-like"/>
    <property type="match status" value="2"/>
</dbReference>
<sequence length="293" mass="33097">MSTPSQWPLPPQGVRLLTPAFLLEQLHRHPLTRDCYPTAMGYYPQARGHRMRRPRHDDNLLLYCVEGEGRLRVGDTRYPIGAGDLMVLPQGLAHSYTAGRSQPWTLYWVHFQGVSSRLFAEYMGYRDGRPVVRVGLAPALAAGFHSLLAVGKTGYSSRAFINAANQLRHLFTQFALEANRERASHPTGLNLEAIQTYMQDNIHQSLELDDLAAVAHLSKFHFSGRYKALTGYSPIKHFLHMKIEYACQLLDSSDLSVKAIAAEVGYADALYFSRLFRKTMGLSPRDYRSSVRK</sequence>
<keyword evidence="7" id="KW-1185">Reference proteome</keyword>
<dbReference type="InterPro" id="IPR009057">
    <property type="entry name" value="Homeodomain-like_sf"/>
</dbReference>
<name>A0A5C8ZVT9_9GAMM</name>
<evidence type="ECO:0000259" key="5">
    <source>
        <dbReference type="PROSITE" id="PS01124"/>
    </source>
</evidence>
<evidence type="ECO:0000256" key="4">
    <source>
        <dbReference type="ARBA" id="ARBA00023163"/>
    </source>
</evidence>
<dbReference type="InterPro" id="IPR018060">
    <property type="entry name" value="HTH_AraC"/>
</dbReference>
<dbReference type="PANTHER" id="PTHR43280">
    <property type="entry name" value="ARAC-FAMILY TRANSCRIPTIONAL REGULATOR"/>
    <property type="match status" value="1"/>
</dbReference>
<dbReference type="CDD" id="cd06986">
    <property type="entry name" value="cupin_MmsR-like_N"/>
    <property type="match status" value="1"/>
</dbReference>
<dbReference type="Pfam" id="PF02311">
    <property type="entry name" value="AraC_binding"/>
    <property type="match status" value="1"/>
</dbReference>
<dbReference type="PROSITE" id="PS01124">
    <property type="entry name" value="HTH_ARAC_FAMILY_2"/>
    <property type="match status" value="1"/>
</dbReference>
<dbReference type="InterPro" id="IPR037923">
    <property type="entry name" value="HTH-like"/>
</dbReference>
<dbReference type="InterPro" id="IPR018062">
    <property type="entry name" value="HTH_AraC-typ_CS"/>
</dbReference>
<evidence type="ECO:0000256" key="3">
    <source>
        <dbReference type="ARBA" id="ARBA00023159"/>
    </source>
</evidence>
<dbReference type="SMART" id="SM00342">
    <property type="entry name" value="HTH_ARAC"/>
    <property type="match status" value="1"/>
</dbReference>